<name>A0ACB9V2X6_9CETA</name>
<dbReference type="EMBL" id="CM043031">
    <property type="protein sequence ID" value="KAI4584269.1"/>
    <property type="molecule type" value="Genomic_DNA"/>
</dbReference>
<proteinExistence type="predicted"/>
<comment type="caution">
    <text evidence="1">The sequence shown here is derived from an EMBL/GenBank/DDBJ whole genome shotgun (WGS) entry which is preliminary data.</text>
</comment>
<accession>A0ACB9V2X6</accession>
<organism evidence="1 2">
    <name type="scientific">Ovis ammon polii x Ovis aries</name>
    <dbReference type="NCBI Taxonomy" id="2918886"/>
    <lineage>
        <taxon>Eukaryota</taxon>
        <taxon>Metazoa</taxon>
        <taxon>Chordata</taxon>
        <taxon>Craniata</taxon>
        <taxon>Vertebrata</taxon>
        <taxon>Euteleostomi</taxon>
        <taxon>Mammalia</taxon>
        <taxon>Eutheria</taxon>
        <taxon>Laurasiatheria</taxon>
        <taxon>Artiodactyla</taxon>
        <taxon>Ruminantia</taxon>
        <taxon>Pecora</taxon>
        <taxon>Bovidae</taxon>
        <taxon>Caprinae</taxon>
        <taxon>Ovis</taxon>
    </lineage>
</organism>
<reference evidence="1" key="1">
    <citation type="submission" date="2022-03" db="EMBL/GenBank/DDBJ databases">
        <title>Genomic analyses of argali, domestic sheep and their hybrids provide insights into chromosomal evolution, heterosis and genetic basis of agronomic traits.</title>
        <authorList>
            <person name="Li M."/>
        </authorList>
    </citation>
    <scope>NUCLEOTIDE SEQUENCE</scope>
    <source>
        <strain evidence="1">F1 hybrid</strain>
    </source>
</reference>
<gene>
    <name evidence="1" type="ORF">MJG53_007548</name>
</gene>
<dbReference type="Proteomes" id="UP001057279">
    <property type="component" value="Linkage Group LG06"/>
</dbReference>
<protein>
    <submittedName>
        <fullName evidence="1">Uncharacterized protein</fullName>
    </submittedName>
</protein>
<evidence type="ECO:0000313" key="1">
    <source>
        <dbReference type="EMBL" id="KAI4584269.1"/>
    </source>
</evidence>
<keyword evidence="2" id="KW-1185">Reference proteome</keyword>
<sequence length="222" mass="24621">MRETAIPEIPEQSIKLGPQGKLEAPVIRRSEQLRLTIAQTHGLSGSFQDQEDTDKIHLSLSPNPDANSITSPVYKFNLKKNRKKESALVLINIERQATVTSTTGMLNKHKRDNRHSAVAEEPAVITVTSYKHSSQDAHTLRPGVLASANQGLLHPTLPRVSLGPVLERWDGKRGRDRDVTKDKEQPMITGKLDNQQVLCPQPSNDNLSPAHRRKPLFTGTPS</sequence>
<evidence type="ECO:0000313" key="2">
    <source>
        <dbReference type="Proteomes" id="UP001057279"/>
    </source>
</evidence>